<sequence length="662" mass="74766">MKIIDRDERLKTQTGTKMVIFGPYGIGKTSLLKTLDESTTLCLDFEAGLLAVQDWKGDSTEIRTWNEARDIACLIGGPNPAVRADQAYSQKHYEHVCSKHKDLLSEVSKYRCIFIDSIAIASSVCFSWARMQPEAFSDRSGREDKRAAYGTLAQEMRAWLNQFQHIRDKDIIIVGTLGQYLDDCNRSTWLPQCEGVKTASEIPGIVDEVISMVGIKQENGTEKRSFVCQTINSWGYPAKDRSGCLDMLEEPHLEYLDDQSPTPEDIISPRILTKRGLLVLGGPPKIGKSDFLISWLVHMAAGVSFLGMTPNRPLKIFYMQTEIEYEYMKERLQQLQLDEELVNIAANNLIITPKVHLSFNHDEISEIKEIVKERFKPDVLAIDPLRNIFSSEYGNENDNSAMLFFLQKTLEKLRSAVNPDACIVLTHHTKKLSKKMLEEDPFQGLSGAGSLRGFYSTGMVMFAQDDESTVRQIVFELRNGERVASKLVDKINGRWKEDNVLSDFLTDFNTAKSQSNLIPKGTTVKVKMTIKPGGYENWFTKSYTTGSIYLNAEFTVTEGQYAKRKIYQVIGIKSGKANVEKEDVWGESGRSMLRSILESARNIHPHDTSEKATLARKLNSIADLNGLEFRAKVGIEADRYGEKNKIAIVVTPENTENDWIPF</sequence>
<dbReference type="Pfam" id="PF13479">
    <property type="entry name" value="AAA_24"/>
    <property type="match status" value="1"/>
</dbReference>
<dbReference type="VEuPathDB" id="VectorBase:GAUT039776"/>
<dbReference type="Proteomes" id="UP000078200">
    <property type="component" value="Unassembled WGS sequence"/>
</dbReference>
<dbReference type="SUPFAM" id="SSF52540">
    <property type="entry name" value="P-loop containing nucleoside triphosphate hydrolases"/>
    <property type="match status" value="2"/>
</dbReference>
<organism evidence="1 2">
    <name type="scientific">Glossina austeni</name>
    <name type="common">Savannah tsetse fly</name>
    <dbReference type="NCBI Taxonomy" id="7395"/>
    <lineage>
        <taxon>Eukaryota</taxon>
        <taxon>Metazoa</taxon>
        <taxon>Ecdysozoa</taxon>
        <taxon>Arthropoda</taxon>
        <taxon>Hexapoda</taxon>
        <taxon>Insecta</taxon>
        <taxon>Pterygota</taxon>
        <taxon>Neoptera</taxon>
        <taxon>Endopterygota</taxon>
        <taxon>Diptera</taxon>
        <taxon>Brachycera</taxon>
        <taxon>Muscomorpha</taxon>
        <taxon>Hippoboscoidea</taxon>
        <taxon>Glossinidae</taxon>
        <taxon>Glossina</taxon>
    </lineage>
</organism>
<dbReference type="Pfam" id="PF13481">
    <property type="entry name" value="AAA_25"/>
    <property type="match status" value="1"/>
</dbReference>
<dbReference type="STRING" id="7395.A0A1A9VKH3"/>
<protein>
    <submittedName>
        <fullName evidence="1">Uncharacterized protein</fullName>
    </submittedName>
</protein>
<evidence type="ECO:0000313" key="2">
    <source>
        <dbReference type="Proteomes" id="UP000078200"/>
    </source>
</evidence>
<dbReference type="EnsemblMetazoa" id="GAUT039776-RA">
    <property type="protein sequence ID" value="GAUT039776-PA"/>
    <property type="gene ID" value="GAUT039776"/>
</dbReference>
<keyword evidence="2" id="KW-1185">Reference proteome</keyword>
<name>A0A1A9VKH3_GLOAU</name>
<dbReference type="AlphaFoldDB" id="A0A1A9VKH3"/>
<dbReference type="Gene3D" id="3.40.50.300">
    <property type="entry name" value="P-loop containing nucleotide triphosphate hydrolases"/>
    <property type="match status" value="1"/>
</dbReference>
<accession>A0A1A9VKH3</accession>
<proteinExistence type="predicted"/>
<evidence type="ECO:0000313" key="1">
    <source>
        <dbReference type="EnsemblMetazoa" id="GAUT039776-PA"/>
    </source>
</evidence>
<dbReference type="InterPro" id="IPR027417">
    <property type="entry name" value="P-loop_NTPase"/>
</dbReference>
<reference evidence="1" key="1">
    <citation type="submission" date="2020-05" db="UniProtKB">
        <authorList>
            <consortium name="EnsemblMetazoa"/>
        </authorList>
    </citation>
    <scope>IDENTIFICATION</scope>
    <source>
        <strain evidence="1">TTRI</strain>
    </source>
</reference>